<keyword evidence="6 8" id="KW-0472">Membrane</keyword>
<feature type="transmembrane region" description="Helical" evidence="8">
    <location>
        <begin position="174"/>
        <end position="194"/>
    </location>
</feature>
<dbReference type="FunFam" id="1.20.1250.20:FF:000134">
    <property type="entry name" value="MFS sugar transporter protein"/>
    <property type="match status" value="1"/>
</dbReference>
<dbReference type="NCBIfam" id="TIGR00879">
    <property type="entry name" value="SP"/>
    <property type="match status" value="1"/>
</dbReference>
<evidence type="ECO:0000256" key="6">
    <source>
        <dbReference type="ARBA" id="ARBA00023136"/>
    </source>
</evidence>
<organism evidence="10 11">
    <name type="scientific">Pochonia chlamydosporia 170</name>
    <dbReference type="NCBI Taxonomy" id="1380566"/>
    <lineage>
        <taxon>Eukaryota</taxon>
        <taxon>Fungi</taxon>
        <taxon>Dikarya</taxon>
        <taxon>Ascomycota</taxon>
        <taxon>Pezizomycotina</taxon>
        <taxon>Sordariomycetes</taxon>
        <taxon>Hypocreomycetidae</taxon>
        <taxon>Hypocreales</taxon>
        <taxon>Clavicipitaceae</taxon>
        <taxon>Pochonia</taxon>
    </lineage>
</organism>
<feature type="transmembrane region" description="Helical" evidence="8">
    <location>
        <begin position="113"/>
        <end position="132"/>
    </location>
</feature>
<feature type="transmembrane region" description="Helical" evidence="8">
    <location>
        <begin position="337"/>
        <end position="354"/>
    </location>
</feature>
<dbReference type="PRINTS" id="PR00171">
    <property type="entry name" value="SUGRTRNSPORT"/>
</dbReference>
<feature type="transmembrane region" description="Helical" evidence="8">
    <location>
        <begin position="437"/>
        <end position="457"/>
    </location>
</feature>
<dbReference type="GeneID" id="28858263"/>
<comment type="similarity">
    <text evidence="2 7">Belongs to the major facilitator superfamily. Sugar transporter (TC 2.A.1.1) family.</text>
</comment>
<reference evidence="10 11" key="1">
    <citation type="journal article" date="2016" name="PLoS Pathog.">
        <title>Biosynthesis of antibiotic leucinostatins in bio-control fungus Purpureocillium lilacinum and their inhibition on phytophthora revealed by genome mining.</title>
        <authorList>
            <person name="Wang G."/>
            <person name="Liu Z."/>
            <person name="Lin R."/>
            <person name="Li E."/>
            <person name="Mao Z."/>
            <person name="Ling J."/>
            <person name="Yang Y."/>
            <person name="Yin W.B."/>
            <person name="Xie B."/>
        </authorList>
    </citation>
    <scope>NUCLEOTIDE SEQUENCE [LARGE SCALE GENOMIC DNA]</scope>
    <source>
        <strain evidence="10">170</strain>
    </source>
</reference>
<evidence type="ECO:0000256" key="2">
    <source>
        <dbReference type="ARBA" id="ARBA00010992"/>
    </source>
</evidence>
<dbReference type="PANTHER" id="PTHR48022:SF70">
    <property type="entry name" value="MONOSACCHARIDE TRANSPORTER, PUTATIVE (AFU_ORTHOLOGUE AFUA_5G14540)-RELATED"/>
    <property type="match status" value="1"/>
</dbReference>
<evidence type="ECO:0000256" key="5">
    <source>
        <dbReference type="ARBA" id="ARBA00022989"/>
    </source>
</evidence>
<evidence type="ECO:0000256" key="8">
    <source>
        <dbReference type="SAM" id="Phobius"/>
    </source>
</evidence>
<evidence type="ECO:0000256" key="3">
    <source>
        <dbReference type="ARBA" id="ARBA00022448"/>
    </source>
</evidence>
<keyword evidence="10" id="KW-0762">Sugar transport</keyword>
<evidence type="ECO:0000313" key="10">
    <source>
        <dbReference type="EMBL" id="OAQ61487.1"/>
    </source>
</evidence>
<feature type="transmembrane region" description="Helical" evidence="8">
    <location>
        <begin position="209"/>
        <end position="228"/>
    </location>
</feature>
<feature type="transmembrane region" description="Helical" evidence="8">
    <location>
        <begin position="42"/>
        <end position="64"/>
    </location>
</feature>
<feature type="transmembrane region" description="Helical" evidence="8">
    <location>
        <begin position="144"/>
        <end position="162"/>
    </location>
</feature>
<feature type="transmembrane region" description="Helical" evidence="8">
    <location>
        <begin position="395"/>
        <end position="416"/>
    </location>
</feature>
<dbReference type="OrthoDB" id="6133115at2759"/>
<dbReference type="PANTHER" id="PTHR48022">
    <property type="entry name" value="PLASTIDIC GLUCOSE TRANSPORTER 4"/>
    <property type="match status" value="1"/>
</dbReference>
<evidence type="ECO:0000313" key="11">
    <source>
        <dbReference type="Proteomes" id="UP000078397"/>
    </source>
</evidence>
<name>A0A179F7U0_METCM</name>
<feature type="transmembrane region" description="Helical" evidence="8">
    <location>
        <begin position="305"/>
        <end position="325"/>
    </location>
</feature>
<dbReference type="Proteomes" id="UP000078397">
    <property type="component" value="Unassembled WGS sequence"/>
</dbReference>
<dbReference type="RefSeq" id="XP_018139191.1">
    <property type="nucleotide sequence ID" value="XM_018294269.1"/>
</dbReference>
<comment type="subcellular location">
    <subcellularLocation>
        <location evidence="1">Membrane</location>
        <topology evidence="1">Multi-pass membrane protein</topology>
    </subcellularLocation>
</comment>
<protein>
    <submittedName>
        <fullName evidence="10">Sugar transporter</fullName>
    </submittedName>
</protein>
<feature type="transmembrane region" description="Helical" evidence="8">
    <location>
        <begin position="366"/>
        <end position="389"/>
    </location>
</feature>
<dbReference type="GO" id="GO:0016020">
    <property type="term" value="C:membrane"/>
    <property type="evidence" value="ECO:0007669"/>
    <property type="project" value="UniProtKB-SubCell"/>
</dbReference>
<dbReference type="Pfam" id="PF00083">
    <property type="entry name" value="Sugar_tr"/>
    <property type="match status" value="1"/>
</dbReference>
<proteinExistence type="inferred from homology"/>
<dbReference type="KEGG" id="pchm:VFPPC_16516"/>
<dbReference type="AlphaFoldDB" id="A0A179F7U0"/>
<comment type="caution">
    <text evidence="10">The sequence shown here is derived from an EMBL/GenBank/DDBJ whole genome shotgun (WGS) entry which is preliminary data.</text>
</comment>
<accession>A0A179F7U0</accession>
<sequence>MADTKERLGLDEVESVNPNPETYAAIMAANKPDVKGPGYIKLYLLASTIFLCSTMTGYDGSLMGSINALPSYTSYFELPDTGNASTGIVFSIFQVGQMSGALFIWMSDWYGRTWHIFFGCLGVCIGTIVTSLSTSLPMLIGGRFLLSFFATWATSSAPLYLVEITPAAYRGTIAGLYNTFYYVGSVLATSAVYACHKHVGGSGNLDWRVPLWLQMVCPGIVVILIKFFPESPRWLVAKDRHEEARKVISTYHTNGQDDHPLVALQMKEMSDSLEGECLTWREFFDLRILFNSRARRYRMMLNMTFSWFGQFSGNNIVSYYLPIMLKGIGVTNTDTQLILNIVYALVGWIFATAGSRLHDIVGRRKMLISTTCIMAVCLAIVAGSAAGYTEYGNQTASTVSIVFIFLFGAVFATGYTPMQPIYPAEVVSNVMRAKAMGVFKITSGAAGFVNTFAGPIALSHIQYWFYVFFVGWDALEAAFIYFFFVETKGVTLEELDAIFEAKNPRKASVEVKKLQSRIAKVVKDDMASGKA</sequence>
<evidence type="ECO:0000259" key="9">
    <source>
        <dbReference type="PROSITE" id="PS50850"/>
    </source>
</evidence>
<feature type="domain" description="Major facilitator superfamily (MFS) profile" evidence="9">
    <location>
        <begin position="45"/>
        <end position="488"/>
    </location>
</feature>
<dbReference type="EMBL" id="LSBJ02000007">
    <property type="protein sequence ID" value="OAQ61487.1"/>
    <property type="molecule type" value="Genomic_DNA"/>
</dbReference>
<dbReference type="GO" id="GO:0005351">
    <property type="term" value="F:carbohydrate:proton symporter activity"/>
    <property type="evidence" value="ECO:0007669"/>
    <property type="project" value="TreeGrafter"/>
</dbReference>
<dbReference type="InterPro" id="IPR050360">
    <property type="entry name" value="MFS_Sugar_Transporters"/>
</dbReference>
<dbReference type="Gene3D" id="1.20.1250.20">
    <property type="entry name" value="MFS general substrate transporter like domains"/>
    <property type="match status" value="1"/>
</dbReference>
<dbReference type="InterPro" id="IPR003663">
    <property type="entry name" value="Sugar/inositol_transpt"/>
</dbReference>
<gene>
    <name evidence="10" type="ORF">VFPPC_16516</name>
</gene>
<dbReference type="InterPro" id="IPR036259">
    <property type="entry name" value="MFS_trans_sf"/>
</dbReference>
<feature type="transmembrane region" description="Helical" evidence="8">
    <location>
        <begin position="463"/>
        <end position="484"/>
    </location>
</feature>
<dbReference type="PROSITE" id="PS50850">
    <property type="entry name" value="MFS"/>
    <property type="match status" value="1"/>
</dbReference>
<evidence type="ECO:0000256" key="1">
    <source>
        <dbReference type="ARBA" id="ARBA00004141"/>
    </source>
</evidence>
<dbReference type="SUPFAM" id="SSF103473">
    <property type="entry name" value="MFS general substrate transporter"/>
    <property type="match status" value="1"/>
</dbReference>
<keyword evidence="4 8" id="KW-0812">Transmembrane</keyword>
<keyword evidence="3 7" id="KW-0813">Transport</keyword>
<evidence type="ECO:0000256" key="7">
    <source>
        <dbReference type="RuleBase" id="RU003346"/>
    </source>
</evidence>
<keyword evidence="11" id="KW-1185">Reference proteome</keyword>
<dbReference type="InterPro" id="IPR020846">
    <property type="entry name" value="MFS_dom"/>
</dbReference>
<evidence type="ECO:0000256" key="4">
    <source>
        <dbReference type="ARBA" id="ARBA00022692"/>
    </source>
</evidence>
<keyword evidence="5 8" id="KW-1133">Transmembrane helix</keyword>
<feature type="transmembrane region" description="Helical" evidence="8">
    <location>
        <begin position="84"/>
        <end position="106"/>
    </location>
</feature>
<dbReference type="InterPro" id="IPR005828">
    <property type="entry name" value="MFS_sugar_transport-like"/>
</dbReference>